<evidence type="ECO:0000259" key="8">
    <source>
        <dbReference type="PROSITE" id="PS50928"/>
    </source>
</evidence>
<keyword evidence="6 7" id="KW-0472">Membrane</keyword>
<dbReference type="AlphaFoldDB" id="A0A1I3BC70"/>
<dbReference type="STRING" id="69895.SAMN05192551_101718"/>
<evidence type="ECO:0000313" key="9">
    <source>
        <dbReference type="EMBL" id="SFH59884.1"/>
    </source>
</evidence>
<protein>
    <submittedName>
        <fullName evidence="9">Peptide/nickel transport system permease protein</fullName>
    </submittedName>
</protein>
<feature type="transmembrane region" description="Helical" evidence="7">
    <location>
        <begin position="7"/>
        <end position="25"/>
    </location>
</feature>
<dbReference type="Pfam" id="PF00528">
    <property type="entry name" value="BPD_transp_1"/>
    <property type="match status" value="1"/>
</dbReference>
<dbReference type="CDD" id="cd06261">
    <property type="entry name" value="TM_PBP2"/>
    <property type="match status" value="1"/>
</dbReference>
<keyword evidence="10" id="KW-1185">Reference proteome</keyword>
<feature type="transmembrane region" description="Helical" evidence="7">
    <location>
        <begin position="289"/>
        <end position="308"/>
    </location>
</feature>
<keyword evidence="4 7" id="KW-0812">Transmembrane</keyword>
<dbReference type="GO" id="GO:0005886">
    <property type="term" value="C:plasma membrane"/>
    <property type="evidence" value="ECO:0007669"/>
    <property type="project" value="UniProtKB-SubCell"/>
</dbReference>
<keyword evidence="3" id="KW-1003">Cell membrane</keyword>
<dbReference type="EMBL" id="FOQA01000001">
    <property type="protein sequence ID" value="SFH59884.1"/>
    <property type="molecule type" value="Genomic_DNA"/>
</dbReference>
<dbReference type="Gene3D" id="1.10.3720.10">
    <property type="entry name" value="MetI-like"/>
    <property type="match status" value="1"/>
</dbReference>
<evidence type="ECO:0000256" key="1">
    <source>
        <dbReference type="ARBA" id="ARBA00004651"/>
    </source>
</evidence>
<evidence type="ECO:0000256" key="3">
    <source>
        <dbReference type="ARBA" id="ARBA00022475"/>
    </source>
</evidence>
<evidence type="ECO:0000256" key="2">
    <source>
        <dbReference type="ARBA" id="ARBA00022448"/>
    </source>
</evidence>
<feature type="transmembrane region" description="Helical" evidence="7">
    <location>
        <begin position="243"/>
        <end position="269"/>
    </location>
</feature>
<feature type="domain" description="ABC transmembrane type-1" evidence="8">
    <location>
        <begin position="96"/>
        <end position="312"/>
    </location>
</feature>
<feature type="transmembrane region" description="Helical" evidence="7">
    <location>
        <begin position="185"/>
        <end position="208"/>
    </location>
</feature>
<keyword evidence="5 7" id="KW-1133">Transmembrane helix</keyword>
<dbReference type="PROSITE" id="PS50928">
    <property type="entry name" value="ABC_TM1"/>
    <property type="match status" value="1"/>
</dbReference>
<dbReference type="InterPro" id="IPR045621">
    <property type="entry name" value="BPD_transp_1_N"/>
</dbReference>
<gene>
    <name evidence="9" type="ORF">SAMN05192551_101718</name>
</gene>
<evidence type="ECO:0000313" key="10">
    <source>
        <dbReference type="Proteomes" id="UP000199287"/>
    </source>
</evidence>
<evidence type="ECO:0000256" key="6">
    <source>
        <dbReference type="ARBA" id="ARBA00023136"/>
    </source>
</evidence>
<feature type="transmembrane region" description="Helical" evidence="7">
    <location>
        <begin position="132"/>
        <end position="165"/>
    </location>
</feature>
<dbReference type="SUPFAM" id="SSF161098">
    <property type="entry name" value="MetI-like"/>
    <property type="match status" value="1"/>
</dbReference>
<dbReference type="InterPro" id="IPR000515">
    <property type="entry name" value="MetI-like"/>
</dbReference>
<accession>A0A1I3BC70</accession>
<feature type="transmembrane region" description="Helical" evidence="7">
    <location>
        <begin position="98"/>
        <end position="120"/>
    </location>
</feature>
<comment type="subcellular location">
    <subcellularLocation>
        <location evidence="1 7">Cell membrane</location>
        <topology evidence="1 7">Multi-pass membrane protein</topology>
    </subcellularLocation>
</comment>
<evidence type="ECO:0000256" key="7">
    <source>
        <dbReference type="RuleBase" id="RU363032"/>
    </source>
</evidence>
<evidence type="ECO:0000256" key="5">
    <source>
        <dbReference type="ARBA" id="ARBA00022989"/>
    </source>
</evidence>
<proteinExistence type="inferred from homology"/>
<dbReference type="GO" id="GO:0055085">
    <property type="term" value="P:transmembrane transport"/>
    <property type="evidence" value="ECO:0007669"/>
    <property type="project" value="InterPro"/>
</dbReference>
<dbReference type="InterPro" id="IPR035906">
    <property type="entry name" value="MetI-like_sf"/>
</dbReference>
<sequence>MDRKAEYLMTFIVILSLNFALPRMMPGDPFLYISGDDHEISVEYSKEQITYYREYYGLDRPLHVQYLNYMMDISRGQLGFSYSHREEVSHLVMKRLPWTFFLVGTSLALSILAGVLLGTYSAWKRNQWQDSLTYSLIIVLSEIPAFLIGLVLLVVFSVTLGWLPLSGAKTHFAIHTDHWSKIVDIIRHAMLPIITLTIARTGGIYLMVRNSLSTVLTKDYMTTARAKGLKEYRIRYIHGLRNALLPLITRIALQIGGLVGGAVIVENLFSYPGLGTLMTTAVAYRDYPLLQGIFLVMGITVILANLIADLIYRKVDPRIEEGGRAK</sequence>
<dbReference type="PANTHER" id="PTHR43376:SF1">
    <property type="entry name" value="OLIGOPEPTIDE TRANSPORT SYSTEM PERMEASE PROTEIN"/>
    <property type="match status" value="1"/>
</dbReference>
<dbReference type="Proteomes" id="UP000199287">
    <property type="component" value="Unassembled WGS sequence"/>
</dbReference>
<comment type="similarity">
    <text evidence="7">Belongs to the binding-protein-dependent transport system permease family.</text>
</comment>
<organism evidence="9 10">
    <name type="scientific">Tindallia magadiensis</name>
    <dbReference type="NCBI Taxonomy" id="69895"/>
    <lineage>
        <taxon>Bacteria</taxon>
        <taxon>Bacillati</taxon>
        <taxon>Bacillota</taxon>
        <taxon>Clostridia</taxon>
        <taxon>Peptostreptococcales</taxon>
        <taxon>Tindalliaceae</taxon>
        <taxon>Tindallia</taxon>
    </lineage>
</organism>
<evidence type="ECO:0000256" key="4">
    <source>
        <dbReference type="ARBA" id="ARBA00022692"/>
    </source>
</evidence>
<dbReference type="PANTHER" id="PTHR43376">
    <property type="entry name" value="OLIGOPEPTIDE TRANSPORT SYSTEM PERMEASE PROTEIN"/>
    <property type="match status" value="1"/>
</dbReference>
<dbReference type="RefSeq" id="WP_093369787.1">
    <property type="nucleotide sequence ID" value="NZ_FOQA01000001.1"/>
</dbReference>
<dbReference type="OrthoDB" id="9773221at2"/>
<dbReference type="Pfam" id="PF19300">
    <property type="entry name" value="BPD_transp_1_N"/>
    <property type="match status" value="1"/>
</dbReference>
<reference evidence="10" key="1">
    <citation type="submission" date="2016-10" db="EMBL/GenBank/DDBJ databases">
        <authorList>
            <person name="Varghese N."/>
            <person name="Submissions S."/>
        </authorList>
    </citation>
    <scope>NUCLEOTIDE SEQUENCE [LARGE SCALE GENOMIC DNA]</scope>
    <source>
        <strain evidence="10">Z-7934</strain>
    </source>
</reference>
<name>A0A1I3BC70_9FIRM</name>
<keyword evidence="2 7" id="KW-0813">Transport</keyword>